<evidence type="ECO:0000256" key="2">
    <source>
        <dbReference type="ARBA" id="ARBA00022679"/>
    </source>
</evidence>
<keyword evidence="2" id="KW-0808">Transferase</keyword>
<organism evidence="4 5">
    <name type="scientific">Parabacteroides hominis</name>
    <dbReference type="NCBI Taxonomy" id="2763057"/>
    <lineage>
        <taxon>Bacteria</taxon>
        <taxon>Pseudomonadati</taxon>
        <taxon>Bacteroidota</taxon>
        <taxon>Bacteroidia</taxon>
        <taxon>Bacteroidales</taxon>
        <taxon>Tannerellaceae</taxon>
        <taxon>Parabacteroides</taxon>
    </lineage>
</organism>
<protein>
    <submittedName>
        <fullName evidence="4">Serine acetyltransferase</fullName>
    </submittedName>
</protein>
<sequence>MGLQKHSKVLNDTVEMLSDEGSYQQLFHAYRDEEALPSGEVLKEIIDLCRAILFPGYYGNARISKQTIRFHTGVNVGTLHTLLSKQIYAGLCFADTTCVSCPEEKILTEAEKLSEAFIRTLPEMRSLLATDAEAAFNGDPAAQNINEVIFCYPGFRAVCNYRIAHQLYRLGVPFIPRMITEMAHSETGIDIHPGAEIGHYFSIDHGTGTVIGETSVIGNHVRIFQGVSLAGEKLPPDENGNAIRGVPRHPVLGDHVTVYSNATLLGRIHIGEGATICGNVWITEDVPAGATVSQLTIGKCQLTVSGVTEQKTINN</sequence>
<evidence type="ECO:0000313" key="4">
    <source>
        <dbReference type="EMBL" id="MBC5634853.1"/>
    </source>
</evidence>
<dbReference type="Gene3D" id="2.160.10.10">
    <property type="entry name" value="Hexapeptide repeat proteins"/>
    <property type="match status" value="1"/>
</dbReference>
<dbReference type="Proteomes" id="UP000651475">
    <property type="component" value="Unassembled WGS sequence"/>
</dbReference>
<evidence type="ECO:0000313" key="5">
    <source>
        <dbReference type="Proteomes" id="UP000651475"/>
    </source>
</evidence>
<accession>A0ABR7DVW3</accession>
<keyword evidence="5" id="KW-1185">Reference proteome</keyword>
<comment type="caution">
    <text evidence="4">The sequence shown here is derived from an EMBL/GenBank/DDBJ whole genome shotgun (WGS) entry which is preliminary data.</text>
</comment>
<evidence type="ECO:0000256" key="1">
    <source>
        <dbReference type="ARBA" id="ARBA00022605"/>
    </source>
</evidence>
<dbReference type="Gene3D" id="1.10.3130.10">
    <property type="entry name" value="serine acetyltransferase, domain 1"/>
    <property type="match status" value="1"/>
</dbReference>
<dbReference type="PANTHER" id="PTHR42811">
    <property type="entry name" value="SERINE ACETYLTRANSFERASE"/>
    <property type="match status" value="1"/>
</dbReference>
<dbReference type="EMBL" id="JACOOJ010000052">
    <property type="protein sequence ID" value="MBC5634853.1"/>
    <property type="molecule type" value="Genomic_DNA"/>
</dbReference>
<gene>
    <name evidence="4" type="ORF">H8S65_19095</name>
</gene>
<dbReference type="RefSeq" id="WP_186931422.1">
    <property type="nucleotide sequence ID" value="NZ_JACOOJ010000052.1"/>
</dbReference>
<reference evidence="4 5" key="1">
    <citation type="submission" date="2020-08" db="EMBL/GenBank/DDBJ databases">
        <title>Genome public.</title>
        <authorList>
            <person name="Liu C."/>
            <person name="Sun Q."/>
        </authorList>
    </citation>
    <scope>NUCLEOTIDE SEQUENCE [LARGE SCALE GENOMIC DNA]</scope>
    <source>
        <strain evidence="4 5">NSJ-79</strain>
    </source>
</reference>
<name>A0ABR7DVW3_9BACT</name>
<proteinExistence type="predicted"/>
<dbReference type="SUPFAM" id="SSF51161">
    <property type="entry name" value="Trimeric LpxA-like enzymes"/>
    <property type="match status" value="1"/>
</dbReference>
<evidence type="ECO:0000256" key="3">
    <source>
        <dbReference type="ARBA" id="ARBA00023315"/>
    </source>
</evidence>
<dbReference type="InterPro" id="IPR045304">
    <property type="entry name" value="LbH_SAT"/>
</dbReference>
<keyword evidence="3" id="KW-0012">Acyltransferase</keyword>
<keyword evidence="1" id="KW-0028">Amino-acid biosynthesis</keyword>
<dbReference type="CDD" id="cd03354">
    <property type="entry name" value="LbH_SAT"/>
    <property type="match status" value="1"/>
</dbReference>
<dbReference type="InterPro" id="IPR042122">
    <property type="entry name" value="Ser_AcTrfase_N_sf"/>
</dbReference>
<dbReference type="InterPro" id="IPR011004">
    <property type="entry name" value="Trimer_LpxA-like_sf"/>
</dbReference>